<dbReference type="EMBL" id="OP297535">
    <property type="protein sequence ID" value="UXE03829.1"/>
    <property type="molecule type" value="Genomic_DNA"/>
</dbReference>
<dbReference type="Proteomes" id="UP001064297">
    <property type="component" value="Segment"/>
</dbReference>
<name>A0A977KLR7_9CAUD</name>
<organism evidence="1 2">
    <name type="scientific">Gordonia phage ObLaDi</name>
    <dbReference type="NCBI Taxonomy" id="2978487"/>
    <lineage>
        <taxon>Viruses</taxon>
        <taxon>Duplodnaviria</taxon>
        <taxon>Heunggongvirae</taxon>
        <taxon>Uroviricota</taxon>
        <taxon>Caudoviricetes</taxon>
        <taxon>Kruegerviridae</taxon>
        <taxon>Cafassovirus</taxon>
        <taxon>Cafassovirus obladi</taxon>
    </lineage>
</organism>
<reference evidence="1" key="1">
    <citation type="submission" date="2022-08" db="EMBL/GenBank/DDBJ databases">
        <authorList>
            <person name="Abuwarda M.A."/>
            <person name="Alvarez A."/>
            <person name="Batteikh M."/>
            <person name="Baughman A.P."/>
            <person name="Chavez V."/>
            <person name="Cheng C."/>
            <person name="Cosentino E.J."/>
            <person name="Di Blasi D.L."/>
            <person name="Dooley N.L."/>
            <person name="Empson B.M."/>
            <person name="Erfanian K."/>
            <person name="Esparza P.D."/>
            <person name="Fleming H.S."/>
            <person name="Ghannam M.S."/>
            <person name="Gibbons A.C."/>
            <person name="Gonzalez C."/>
            <person name="Huq N.E."/>
            <person name="Jin K."/>
            <person name="Kamarzar M."/>
            <person name="Khaine A."/>
            <person name="Krug K.R."/>
            <person name="Lee A."/>
            <person name="Liao S."/>
            <person name="Light I."/>
            <person name="Ma Y."/>
            <person name="Magaling J.M."/>
            <person name="McLinden K.C."/>
            <person name="Melkote A."/>
            <person name="Montoya Serpas C.A."/>
            <person name="Niazmandi K."/>
            <person name="Ostroske E.C."/>
            <person name="Paek B.H."/>
            <person name="Rajiv S."/>
            <person name="Santos C.E."/>
            <person name="Semaan S.A."/>
            <person name="Senthilvelan J."/>
            <person name="Sheppy T.E."/>
            <person name="Stephenson J.C."/>
            <person name="Tenney M.E."/>
            <person name="Teoh N."/>
            <person name="Thorp J.P."/>
            <person name="Turon Font G."/>
            <person name="Uvarov E.V."/>
            <person name="Verpukhovskiy P."/>
            <person name="Wang J."/>
            <person name="Whang A.Y."/>
            <person name="Wright N.E."/>
            <person name="Wu M."/>
            <person name="Zhuang C."/>
            <person name="Bruns J.A."/>
            <person name="Chai A.E."/>
            <person name="Parikh H."/>
            <person name="Zorawik M."/>
            <person name="Garza D.R."/>
            <person name="Ngo R.T."/>
            <person name="Reddi K."/>
            <person name="Garcia-Vedrenne A.E."/>
            <person name="Freise A.C."/>
            <person name="Balish M.F."/>
            <person name="Garlena R.A."/>
            <person name="Russell D.A."/>
            <person name="Jacobs-Sera D."/>
            <person name="Hatfull G.F."/>
        </authorList>
    </citation>
    <scope>NUCLEOTIDE SEQUENCE</scope>
</reference>
<dbReference type="GO" id="GO:0004519">
    <property type="term" value="F:endonuclease activity"/>
    <property type="evidence" value="ECO:0007669"/>
    <property type="project" value="UniProtKB-KW"/>
</dbReference>
<sequence length="129" mass="14279">MSYTERYGRQTVAIRSNGVCERCDAGRATDWSHRKARGQQGSWEPSNGLGLCRGCHAWAHAHPKAATVLGIFISAHDMRPPEEIPVVTRHGRVYLLNSGAIIAAEPTLTDLPTDIRHALEEITPPWSNR</sequence>
<proteinExistence type="predicted"/>
<keyword evidence="1" id="KW-0540">Nuclease</keyword>
<gene>
    <name evidence="1" type="primary">106</name>
    <name evidence="1" type="ORF">SEA_OBLADI_106</name>
</gene>
<keyword evidence="2" id="KW-1185">Reference proteome</keyword>
<evidence type="ECO:0000313" key="1">
    <source>
        <dbReference type="EMBL" id="UXE03829.1"/>
    </source>
</evidence>
<protein>
    <submittedName>
        <fullName evidence="1">HNH endonuclease</fullName>
    </submittedName>
</protein>
<evidence type="ECO:0000313" key="2">
    <source>
        <dbReference type="Proteomes" id="UP001064297"/>
    </source>
</evidence>
<keyword evidence="1" id="KW-0255">Endonuclease</keyword>
<accession>A0A977KLR7</accession>
<keyword evidence="1" id="KW-0378">Hydrolase</keyword>